<keyword evidence="1" id="KW-0472">Membrane</keyword>
<sequence>MAIQWANHLAKQLQAMEFAAPLTPAGWLFAGLALIDIPIQVRQIFQPQENMEGFEVSALLGKALAVLLVAMNAYDLTSALNHNLLFLWISFTARVVMVFVFILAGGHWRKRATAPGILTGLIFCALCMS</sequence>
<protein>
    <submittedName>
        <fullName evidence="2">Uncharacterized protein</fullName>
    </submittedName>
</protein>
<reference evidence="2" key="1">
    <citation type="journal article" date="2019" name="Beilstein J. Org. Chem.">
        <title>Nanangenines: drimane sesquiterpenoids as the dominant metabolite cohort of a novel Australian fungus, Aspergillus nanangensis.</title>
        <authorList>
            <person name="Lacey H.J."/>
            <person name="Gilchrist C.L.M."/>
            <person name="Crombie A."/>
            <person name="Kalaitzis J.A."/>
            <person name="Vuong D."/>
            <person name="Rutledge P.J."/>
            <person name="Turner P."/>
            <person name="Pitt J.I."/>
            <person name="Lacey E."/>
            <person name="Chooi Y.H."/>
            <person name="Piggott A.M."/>
        </authorList>
    </citation>
    <scope>NUCLEOTIDE SEQUENCE</scope>
    <source>
        <strain evidence="2">MST-FP2251</strain>
    </source>
</reference>
<reference evidence="2" key="2">
    <citation type="submission" date="2020-02" db="EMBL/GenBank/DDBJ databases">
        <authorList>
            <person name="Gilchrist C.L.M."/>
            <person name="Chooi Y.-H."/>
        </authorList>
    </citation>
    <scope>NUCLEOTIDE SEQUENCE</scope>
    <source>
        <strain evidence="2">MST-FP2251</strain>
    </source>
</reference>
<feature type="transmembrane region" description="Helical" evidence="1">
    <location>
        <begin position="86"/>
        <end position="104"/>
    </location>
</feature>
<keyword evidence="1" id="KW-1133">Transmembrane helix</keyword>
<comment type="caution">
    <text evidence="2">The sequence shown here is derived from an EMBL/GenBank/DDBJ whole genome shotgun (WGS) entry which is preliminary data.</text>
</comment>
<gene>
    <name evidence="2" type="ORF">FE257_002681</name>
</gene>
<feature type="transmembrane region" description="Helical" evidence="1">
    <location>
        <begin position="18"/>
        <end position="35"/>
    </location>
</feature>
<keyword evidence="1" id="KW-0812">Transmembrane</keyword>
<accession>A0AAD4GNX5</accession>
<keyword evidence="3" id="KW-1185">Reference proteome</keyword>
<name>A0AAD4GNX5_ASPNN</name>
<proteinExistence type="predicted"/>
<dbReference type="Proteomes" id="UP001194746">
    <property type="component" value="Unassembled WGS sequence"/>
</dbReference>
<dbReference type="EMBL" id="VCAU01000143">
    <property type="protein sequence ID" value="KAF9883887.1"/>
    <property type="molecule type" value="Genomic_DNA"/>
</dbReference>
<evidence type="ECO:0000313" key="3">
    <source>
        <dbReference type="Proteomes" id="UP001194746"/>
    </source>
</evidence>
<evidence type="ECO:0000256" key="1">
    <source>
        <dbReference type="SAM" id="Phobius"/>
    </source>
</evidence>
<evidence type="ECO:0000313" key="2">
    <source>
        <dbReference type="EMBL" id="KAF9883887.1"/>
    </source>
</evidence>
<organism evidence="2 3">
    <name type="scientific">Aspergillus nanangensis</name>
    <dbReference type="NCBI Taxonomy" id="2582783"/>
    <lineage>
        <taxon>Eukaryota</taxon>
        <taxon>Fungi</taxon>
        <taxon>Dikarya</taxon>
        <taxon>Ascomycota</taxon>
        <taxon>Pezizomycotina</taxon>
        <taxon>Eurotiomycetes</taxon>
        <taxon>Eurotiomycetidae</taxon>
        <taxon>Eurotiales</taxon>
        <taxon>Aspergillaceae</taxon>
        <taxon>Aspergillus</taxon>
        <taxon>Aspergillus subgen. Circumdati</taxon>
    </lineage>
</organism>
<dbReference type="AlphaFoldDB" id="A0AAD4GNX5"/>
<feature type="transmembrane region" description="Helical" evidence="1">
    <location>
        <begin position="56"/>
        <end position="74"/>
    </location>
</feature>